<evidence type="ECO:0000256" key="3">
    <source>
        <dbReference type="ARBA" id="ARBA00038439"/>
    </source>
</evidence>
<dbReference type="PANTHER" id="PTHR46680:SF1">
    <property type="entry name" value="NF-KAPPA-B INHIBITOR ALPHA"/>
    <property type="match status" value="1"/>
</dbReference>
<protein>
    <recommendedName>
        <fullName evidence="4">NF-kappa-B inhibitor alpha</fullName>
    </recommendedName>
    <alternativeName>
        <fullName evidence="5">I-kappa-B-alpha</fullName>
    </alternativeName>
</protein>
<dbReference type="InterPro" id="IPR036770">
    <property type="entry name" value="Ankyrin_rpt-contain_sf"/>
</dbReference>
<feature type="region of interest" description="Disordered" evidence="8">
    <location>
        <begin position="1"/>
        <end position="72"/>
    </location>
</feature>
<dbReference type="PRINTS" id="PR01415">
    <property type="entry name" value="ANKYRIN"/>
</dbReference>
<reference evidence="9 10" key="1">
    <citation type="submission" date="2023-09" db="EMBL/GenBank/DDBJ databases">
        <authorList>
            <person name="Wang M."/>
        </authorList>
    </citation>
    <scope>NUCLEOTIDE SEQUENCE [LARGE SCALE GENOMIC DNA]</scope>
    <source>
        <strain evidence="9">GT-2023</strain>
        <tissue evidence="9">Liver</tissue>
    </source>
</reference>
<keyword evidence="2 7" id="KW-0040">ANK repeat</keyword>
<feature type="repeat" description="ANK" evidence="7">
    <location>
        <begin position="349"/>
        <end position="381"/>
    </location>
</feature>
<dbReference type="SMART" id="SM00248">
    <property type="entry name" value="ANK"/>
    <property type="match status" value="6"/>
</dbReference>
<evidence type="ECO:0000256" key="5">
    <source>
        <dbReference type="ARBA" id="ARBA00041987"/>
    </source>
</evidence>
<evidence type="ECO:0000256" key="2">
    <source>
        <dbReference type="ARBA" id="ARBA00023043"/>
    </source>
</evidence>
<proteinExistence type="inferred from homology"/>
<feature type="repeat" description="ANK" evidence="7">
    <location>
        <begin position="245"/>
        <end position="277"/>
    </location>
</feature>
<organism evidence="9 10">
    <name type="scientific">Cirrhinus molitorella</name>
    <name type="common">mud carp</name>
    <dbReference type="NCBI Taxonomy" id="172907"/>
    <lineage>
        <taxon>Eukaryota</taxon>
        <taxon>Metazoa</taxon>
        <taxon>Chordata</taxon>
        <taxon>Craniata</taxon>
        <taxon>Vertebrata</taxon>
        <taxon>Euteleostomi</taxon>
        <taxon>Actinopterygii</taxon>
        <taxon>Neopterygii</taxon>
        <taxon>Teleostei</taxon>
        <taxon>Ostariophysi</taxon>
        <taxon>Cypriniformes</taxon>
        <taxon>Cyprinidae</taxon>
        <taxon>Labeoninae</taxon>
        <taxon>Labeonini</taxon>
        <taxon>Cirrhinus</taxon>
    </lineage>
</organism>
<evidence type="ECO:0000256" key="8">
    <source>
        <dbReference type="SAM" id="MobiDB-lite"/>
    </source>
</evidence>
<dbReference type="Gene3D" id="1.25.40.20">
    <property type="entry name" value="Ankyrin repeat-containing domain"/>
    <property type="match status" value="1"/>
</dbReference>
<evidence type="ECO:0000256" key="7">
    <source>
        <dbReference type="PROSITE-ProRule" id="PRU00023"/>
    </source>
</evidence>
<keyword evidence="1" id="KW-0677">Repeat</keyword>
<dbReference type="EMBL" id="JAYMGO010000005">
    <property type="protein sequence ID" value="KAL1274981.1"/>
    <property type="molecule type" value="Genomic_DNA"/>
</dbReference>
<dbReference type="Proteomes" id="UP001558613">
    <property type="component" value="Unassembled WGS sequence"/>
</dbReference>
<sequence length="438" mass="47800">MRARGPTHAQSRAVSGYESGFGNSPGKHLRSHKAFSGQTGQQQVAHKGTQDIHGESRTQNTRPGPSYAMEKRGAVDSVPEDWCDSGLDSLSGVGLGFEGPYGAYTEAEQMWTPGRPESDTFDGGMSGESDSRITMECVSIGSGERLDSAIGDSINEDAVVACLSDGIGTMILGEPVGTDRLASSNTKEGRRREELFNTLNFLSEDGDTVLHLALIHEQWGVVQCLLEEIVMDNTWTPYLDIQNDLGQTALHLAVIVDQSECVRSLLWGGASAEIQERGGNTPLHLAVRELRTDCVRELTSCSRTPPVHLNVTNYAGVSALHLAVYKGNCDILKMLLEAGADVNQRDLGSGRSPLHWAVEGQRLEVVKLLLSYGALVNQHSYAGHTPFYCAHYRPNKEVLALLGAQGATYTQDYEEEEEYRESEEEEFDDVVINGQRVL</sequence>
<comment type="similarity">
    <text evidence="3">Belongs to the NF-kappa-B inhibitor family.</text>
</comment>
<evidence type="ECO:0000256" key="6">
    <source>
        <dbReference type="ARBA" id="ARBA00045368"/>
    </source>
</evidence>
<gene>
    <name evidence="9" type="ORF">QQF64_027795</name>
</gene>
<dbReference type="InterPro" id="IPR002110">
    <property type="entry name" value="Ankyrin_rpt"/>
</dbReference>
<dbReference type="InterPro" id="IPR051070">
    <property type="entry name" value="NF-kappa-B_inhibitor"/>
</dbReference>
<comment type="caution">
    <text evidence="9">The sequence shown here is derived from an EMBL/GenBank/DDBJ whole genome shotgun (WGS) entry which is preliminary data.</text>
</comment>
<dbReference type="PROSITE" id="PS50088">
    <property type="entry name" value="ANK_REPEAT"/>
    <property type="match status" value="3"/>
</dbReference>
<dbReference type="SUPFAM" id="SSF48403">
    <property type="entry name" value="Ankyrin repeat"/>
    <property type="match status" value="1"/>
</dbReference>
<dbReference type="PROSITE" id="PS50297">
    <property type="entry name" value="ANK_REP_REGION"/>
    <property type="match status" value="3"/>
</dbReference>
<evidence type="ECO:0000313" key="9">
    <source>
        <dbReference type="EMBL" id="KAL1274981.1"/>
    </source>
</evidence>
<dbReference type="PANTHER" id="PTHR46680">
    <property type="entry name" value="NF-KAPPA-B INHIBITOR ALPHA"/>
    <property type="match status" value="1"/>
</dbReference>
<evidence type="ECO:0000256" key="4">
    <source>
        <dbReference type="ARBA" id="ARBA00041123"/>
    </source>
</evidence>
<name>A0ABR3NDT0_9TELE</name>
<accession>A0ABR3NDT0</accession>
<comment type="function">
    <text evidence="6">Inhibits the activity of dimeric NF-kappa-B/REL complexes by trapping REL (RELA/p65 and NFKB1/p50) dimers in the cytoplasm by masking their nuclear localization signals. On cellular stimulation by immune and pro-inflammatory responses, becomes phosphorylated promoting ubiquitination and degradation, enabling the dimeric RELA to translocate to the nucleus and activate transcription.</text>
</comment>
<dbReference type="Pfam" id="PF12796">
    <property type="entry name" value="Ank_2"/>
    <property type="match status" value="1"/>
</dbReference>
<evidence type="ECO:0000313" key="10">
    <source>
        <dbReference type="Proteomes" id="UP001558613"/>
    </source>
</evidence>
<keyword evidence="10" id="KW-1185">Reference proteome</keyword>
<evidence type="ECO:0000256" key="1">
    <source>
        <dbReference type="ARBA" id="ARBA00022737"/>
    </source>
</evidence>
<dbReference type="Pfam" id="PF00023">
    <property type="entry name" value="Ank"/>
    <property type="match status" value="1"/>
</dbReference>
<feature type="repeat" description="ANK" evidence="7">
    <location>
        <begin position="315"/>
        <end position="347"/>
    </location>
</feature>